<gene>
    <name evidence="2" type="ORF">J2Z66_002017</name>
</gene>
<proteinExistence type="predicted"/>
<feature type="domain" description="Sialidase" evidence="1">
    <location>
        <begin position="111"/>
        <end position="314"/>
    </location>
</feature>
<dbReference type="EMBL" id="JAGGLB010000005">
    <property type="protein sequence ID" value="MBP1990411.1"/>
    <property type="molecule type" value="Genomic_DNA"/>
</dbReference>
<accession>A0ABS4IS72</accession>
<comment type="caution">
    <text evidence="2">The sequence shown here is derived from an EMBL/GenBank/DDBJ whole genome shotgun (WGS) entry which is preliminary data.</text>
</comment>
<dbReference type="InterPro" id="IPR036278">
    <property type="entry name" value="Sialidase_sf"/>
</dbReference>
<dbReference type="PANTHER" id="PTHR43752">
    <property type="entry name" value="BNR/ASP-BOX REPEAT FAMILY PROTEIN"/>
    <property type="match status" value="1"/>
</dbReference>
<dbReference type="Gene3D" id="2.120.10.10">
    <property type="match status" value="1"/>
</dbReference>
<dbReference type="SUPFAM" id="SSF50939">
    <property type="entry name" value="Sialidases"/>
    <property type="match status" value="1"/>
</dbReference>
<dbReference type="InterPro" id="IPR011040">
    <property type="entry name" value="Sialidase"/>
</dbReference>
<reference evidence="2 3" key="1">
    <citation type="submission" date="2021-03" db="EMBL/GenBank/DDBJ databases">
        <title>Genomic Encyclopedia of Type Strains, Phase IV (KMG-IV): sequencing the most valuable type-strain genomes for metagenomic binning, comparative biology and taxonomic classification.</title>
        <authorList>
            <person name="Goeker M."/>
        </authorList>
    </citation>
    <scope>NUCLEOTIDE SEQUENCE [LARGE SCALE GENOMIC DNA]</scope>
    <source>
        <strain evidence="2 3">DSM 26048</strain>
    </source>
</reference>
<protein>
    <submittedName>
        <fullName evidence="2">Neuraminidase (Sialidase)</fullName>
    </submittedName>
</protein>
<dbReference type="RefSeq" id="WP_209971196.1">
    <property type="nucleotide sequence ID" value="NZ_JAGGLB010000005.1"/>
</dbReference>
<keyword evidence="3" id="KW-1185">Reference proteome</keyword>
<sequence length="376" mass="41774">MNIIDRGTIYPGNKQCNRNSCIFPSVCILADGRWVAGFRAAPSKSELPGQEVVITWSDDEGKNWSELITPFIQQMVDGRQGSFRTVHLLALGGQRLLAALSWIDQTKPELAFFNTVTEGLLDARIFLSFSEDGGESWSLPSLMDTPAFPVPTPTTGPVLRLGNGELACQFELNKHYDDPAVWRHSAVLMFSKDEGVTWKEHSIAAHDPANRFYYWDQRPSVFSSGELLNVFWTYDNELAQYANIHMRKSVDHGRTWSEYRDTGVPGQPAPVVPFGDNAIAMVYVDRTGTPAIRMKTSKDGGLSWSEATLDVSKPEGASQTREKGSMQDAWAEMSLYSKGLPGTAVLANGDILIVYYDGPGTDYTGIEWVRVQKPKH</sequence>
<evidence type="ECO:0000313" key="3">
    <source>
        <dbReference type="Proteomes" id="UP001519287"/>
    </source>
</evidence>
<dbReference type="CDD" id="cd15482">
    <property type="entry name" value="Sialidase_non-viral"/>
    <property type="match status" value="1"/>
</dbReference>
<organism evidence="2 3">
    <name type="scientific">Paenibacillus eucommiae</name>
    <dbReference type="NCBI Taxonomy" id="1355755"/>
    <lineage>
        <taxon>Bacteria</taxon>
        <taxon>Bacillati</taxon>
        <taxon>Bacillota</taxon>
        <taxon>Bacilli</taxon>
        <taxon>Bacillales</taxon>
        <taxon>Paenibacillaceae</taxon>
        <taxon>Paenibacillus</taxon>
    </lineage>
</organism>
<dbReference type="Pfam" id="PF13088">
    <property type="entry name" value="BNR_2"/>
    <property type="match status" value="1"/>
</dbReference>
<dbReference type="Proteomes" id="UP001519287">
    <property type="component" value="Unassembled WGS sequence"/>
</dbReference>
<name>A0ABS4IS72_9BACL</name>
<dbReference type="PANTHER" id="PTHR43752:SF2">
    <property type="entry name" value="BNR_ASP-BOX REPEAT FAMILY PROTEIN"/>
    <property type="match status" value="1"/>
</dbReference>
<evidence type="ECO:0000259" key="1">
    <source>
        <dbReference type="Pfam" id="PF13088"/>
    </source>
</evidence>
<evidence type="ECO:0000313" key="2">
    <source>
        <dbReference type="EMBL" id="MBP1990411.1"/>
    </source>
</evidence>